<dbReference type="Proteomes" id="UP000673375">
    <property type="component" value="Unassembled WGS sequence"/>
</dbReference>
<proteinExistence type="predicted"/>
<organism evidence="3 4">
    <name type="scientific">Enterococcus larvae</name>
    <dbReference type="NCBI Taxonomy" id="2794352"/>
    <lineage>
        <taxon>Bacteria</taxon>
        <taxon>Bacillati</taxon>
        <taxon>Bacillota</taxon>
        <taxon>Bacilli</taxon>
        <taxon>Lactobacillales</taxon>
        <taxon>Enterococcaceae</taxon>
        <taxon>Enterococcus</taxon>
    </lineage>
</organism>
<gene>
    <name evidence="3" type="ORF">I6N96_14975</name>
</gene>
<dbReference type="InterPro" id="IPR027994">
    <property type="entry name" value="WxL_dom"/>
</dbReference>
<evidence type="ECO:0000256" key="1">
    <source>
        <dbReference type="SAM" id="SignalP"/>
    </source>
</evidence>
<reference evidence="3 4" key="1">
    <citation type="submission" date="2020-12" db="EMBL/GenBank/DDBJ databases">
        <title>Vagococcus allomyrinae sp. nov. and Enterococcus lavae sp. nov., isolated from the larvae of Allomyrina dichotoma.</title>
        <authorList>
            <person name="Lee S.D."/>
        </authorList>
    </citation>
    <scope>NUCLEOTIDE SEQUENCE [LARGE SCALE GENOMIC DNA]</scope>
    <source>
        <strain evidence="3 4">BWM-S5</strain>
    </source>
</reference>
<dbReference type="RefSeq" id="WP_209558364.1">
    <property type="nucleotide sequence ID" value="NZ_JAEDXU010000008.1"/>
</dbReference>
<evidence type="ECO:0000313" key="4">
    <source>
        <dbReference type="Proteomes" id="UP000673375"/>
    </source>
</evidence>
<comment type="caution">
    <text evidence="3">The sequence shown here is derived from an EMBL/GenBank/DDBJ whole genome shotgun (WGS) entry which is preliminary data.</text>
</comment>
<sequence>MMKKAFRLLCTAGLLTAFLSGTQAFAEAEKLDSNGNIIFEAGLLPPVTVDPEEPGTPVDPGETPSTDGYLRLDFVPRLDFGRNRVSDKDQAYEVNAQLFHSDTNARGNYVQVTDSRATGAGWTLQVRQETNFTSVENSEDILKGAFLSFDKAWANSTMDQKYAPSFQQDVIELDKIGMTYDVATAKQGTGYGTWLIEFGASEENTAGLASTLTPLVDESGNAVMDATFNKQVYKNSAITFFVPGSVEKKPVHYQTVLTWIIAELP</sequence>
<keyword evidence="4" id="KW-1185">Reference proteome</keyword>
<name>A0ABS4CN11_9ENTE</name>
<feature type="signal peptide" evidence="1">
    <location>
        <begin position="1"/>
        <end position="26"/>
    </location>
</feature>
<feature type="chain" id="PRO_5045756794" evidence="1">
    <location>
        <begin position="27"/>
        <end position="265"/>
    </location>
</feature>
<accession>A0ABS4CN11</accession>
<keyword evidence="1" id="KW-0732">Signal</keyword>
<feature type="domain" description="WxL" evidence="2">
    <location>
        <begin position="27"/>
        <end position="265"/>
    </location>
</feature>
<protein>
    <submittedName>
        <fullName evidence="3">WxL domain-containing protein</fullName>
    </submittedName>
</protein>
<evidence type="ECO:0000313" key="3">
    <source>
        <dbReference type="EMBL" id="MBP1047588.1"/>
    </source>
</evidence>
<dbReference type="EMBL" id="JAEDXU010000008">
    <property type="protein sequence ID" value="MBP1047588.1"/>
    <property type="molecule type" value="Genomic_DNA"/>
</dbReference>
<dbReference type="Pfam" id="PF13731">
    <property type="entry name" value="WxL"/>
    <property type="match status" value="1"/>
</dbReference>
<evidence type="ECO:0000259" key="2">
    <source>
        <dbReference type="Pfam" id="PF13731"/>
    </source>
</evidence>